<keyword evidence="5" id="KW-0732">Signal</keyword>
<dbReference type="SUPFAM" id="SSF50494">
    <property type="entry name" value="Trypsin-like serine proteases"/>
    <property type="match status" value="2"/>
</dbReference>
<dbReference type="InterPro" id="IPR009003">
    <property type="entry name" value="Peptidase_S1_PA"/>
</dbReference>
<dbReference type="PANTHER" id="PTHR24256">
    <property type="entry name" value="TRYPTASE-RELATED"/>
    <property type="match status" value="1"/>
</dbReference>
<proteinExistence type="inferred from homology"/>
<feature type="signal peptide" evidence="5">
    <location>
        <begin position="1"/>
        <end position="23"/>
    </location>
</feature>
<dbReference type="SMART" id="SM00020">
    <property type="entry name" value="Tryp_SPc"/>
    <property type="match status" value="1"/>
</dbReference>
<evidence type="ECO:0000259" key="6">
    <source>
        <dbReference type="PROSITE" id="PS50240"/>
    </source>
</evidence>
<dbReference type="CDD" id="cd00190">
    <property type="entry name" value="Tryp_SPc"/>
    <property type="match status" value="1"/>
</dbReference>
<dbReference type="GO" id="GO:0004252">
    <property type="term" value="F:serine-type endopeptidase activity"/>
    <property type="evidence" value="ECO:0007669"/>
    <property type="project" value="InterPro"/>
</dbReference>
<feature type="region of interest" description="Disordered" evidence="4">
    <location>
        <begin position="384"/>
        <end position="424"/>
    </location>
</feature>
<dbReference type="InterPro" id="IPR001254">
    <property type="entry name" value="Trypsin_dom"/>
</dbReference>
<comment type="similarity">
    <text evidence="2">Belongs to the peptidase S1 family. CLIP subfamily.</text>
</comment>
<protein>
    <recommendedName>
        <fullName evidence="6">Peptidase S1 domain-containing protein</fullName>
    </recommendedName>
</protein>
<dbReference type="FunFam" id="2.40.10.10:FF:000002">
    <property type="entry name" value="Transmembrane protease serine"/>
    <property type="match status" value="1"/>
</dbReference>
<feature type="domain" description="Peptidase S1" evidence="6">
    <location>
        <begin position="87"/>
        <end position="368"/>
    </location>
</feature>
<evidence type="ECO:0000256" key="2">
    <source>
        <dbReference type="ARBA" id="ARBA00024195"/>
    </source>
</evidence>
<organism evidence="7 8">
    <name type="scientific">Brachionus calyciflorus</name>
    <dbReference type="NCBI Taxonomy" id="104777"/>
    <lineage>
        <taxon>Eukaryota</taxon>
        <taxon>Metazoa</taxon>
        <taxon>Spiralia</taxon>
        <taxon>Gnathifera</taxon>
        <taxon>Rotifera</taxon>
        <taxon>Eurotatoria</taxon>
        <taxon>Monogononta</taxon>
        <taxon>Pseudotrocha</taxon>
        <taxon>Ploima</taxon>
        <taxon>Brachionidae</taxon>
        <taxon>Brachionus</taxon>
    </lineage>
</organism>
<feature type="non-terminal residue" evidence="7">
    <location>
        <position position="1"/>
    </location>
</feature>
<keyword evidence="8" id="KW-1185">Reference proteome</keyword>
<evidence type="ECO:0000313" key="7">
    <source>
        <dbReference type="EMBL" id="CAF0998247.1"/>
    </source>
</evidence>
<feature type="compositionally biased region" description="Basic residues" evidence="4">
    <location>
        <begin position="413"/>
        <end position="424"/>
    </location>
</feature>
<keyword evidence="1" id="KW-1015">Disulfide bond</keyword>
<dbReference type="EMBL" id="CAJNOC010003797">
    <property type="protein sequence ID" value="CAF0998247.1"/>
    <property type="molecule type" value="Genomic_DNA"/>
</dbReference>
<feature type="compositionally biased region" description="Low complexity" evidence="4">
    <location>
        <begin position="384"/>
        <end position="412"/>
    </location>
</feature>
<dbReference type="Gene3D" id="2.40.10.10">
    <property type="entry name" value="Trypsin-like serine proteases"/>
    <property type="match status" value="2"/>
</dbReference>
<evidence type="ECO:0000256" key="4">
    <source>
        <dbReference type="SAM" id="MobiDB-lite"/>
    </source>
</evidence>
<dbReference type="Pfam" id="PF00089">
    <property type="entry name" value="Trypsin"/>
    <property type="match status" value="2"/>
</dbReference>
<dbReference type="InterPro" id="IPR043504">
    <property type="entry name" value="Peptidase_S1_PA_chymotrypsin"/>
</dbReference>
<dbReference type="PROSITE" id="PS50240">
    <property type="entry name" value="TRYPSIN_DOM"/>
    <property type="match status" value="2"/>
</dbReference>
<name>A0A814GLW9_9BILA</name>
<evidence type="ECO:0000256" key="5">
    <source>
        <dbReference type="SAM" id="SignalP"/>
    </source>
</evidence>
<comment type="caution">
    <text evidence="7">The sequence shown here is derived from an EMBL/GenBank/DDBJ whole genome shotgun (WGS) entry which is preliminary data.</text>
</comment>
<dbReference type="PRINTS" id="PR00722">
    <property type="entry name" value="CHYMOTRYPSIN"/>
</dbReference>
<gene>
    <name evidence="7" type="ORF">OXX778_LOCUS16267</name>
</gene>
<feature type="chain" id="PRO_5033059406" description="Peptidase S1 domain-containing protein" evidence="5">
    <location>
        <begin position="24"/>
        <end position="650"/>
    </location>
</feature>
<feature type="domain" description="Peptidase S1" evidence="6">
    <location>
        <begin position="491"/>
        <end position="650"/>
    </location>
</feature>
<dbReference type="PROSITE" id="PS00135">
    <property type="entry name" value="TRYPSIN_SER"/>
    <property type="match status" value="1"/>
</dbReference>
<evidence type="ECO:0000256" key="3">
    <source>
        <dbReference type="RuleBase" id="RU363034"/>
    </source>
</evidence>
<reference evidence="7" key="1">
    <citation type="submission" date="2021-02" db="EMBL/GenBank/DDBJ databases">
        <authorList>
            <person name="Nowell W R."/>
        </authorList>
    </citation>
    <scope>NUCLEOTIDE SEQUENCE</scope>
    <source>
        <strain evidence="7">Ploen Becks lab</strain>
    </source>
</reference>
<dbReference type="OrthoDB" id="10059102at2759"/>
<evidence type="ECO:0000313" key="8">
    <source>
        <dbReference type="Proteomes" id="UP000663879"/>
    </source>
</evidence>
<keyword evidence="3" id="KW-0645">Protease</keyword>
<dbReference type="InterPro" id="IPR018114">
    <property type="entry name" value="TRYPSIN_HIS"/>
</dbReference>
<keyword evidence="3" id="KW-0720">Serine protease</keyword>
<dbReference type="PROSITE" id="PS00134">
    <property type="entry name" value="TRYPSIN_HIS"/>
    <property type="match status" value="2"/>
</dbReference>
<dbReference type="AlphaFoldDB" id="A0A814GLW9"/>
<accession>A0A814GLW9</accession>
<dbReference type="InterPro" id="IPR033116">
    <property type="entry name" value="TRYPSIN_SER"/>
</dbReference>
<dbReference type="InterPro" id="IPR001314">
    <property type="entry name" value="Peptidase_S1A"/>
</dbReference>
<dbReference type="Proteomes" id="UP000663879">
    <property type="component" value="Unassembled WGS sequence"/>
</dbReference>
<keyword evidence="3" id="KW-0378">Hydrolase</keyword>
<evidence type="ECO:0000256" key="1">
    <source>
        <dbReference type="ARBA" id="ARBA00023157"/>
    </source>
</evidence>
<dbReference type="GO" id="GO:0006508">
    <property type="term" value="P:proteolysis"/>
    <property type="evidence" value="ECO:0007669"/>
    <property type="project" value="UniProtKB-KW"/>
</dbReference>
<dbReference type="InterPro" id="IPR051487">
    <property type="entry name" value="Ser/Thr_Proteases_Immune/Dev"/>
</dbReference>
<sequence length="650" mass="71828">MFLTKITSLFFFTLIIFVSFTTTTDVEEYEFYDEDSNEEKIESLAVKRPVTKKAIKQQTSLTVSRVCNNEPNCYECGQFDSAPNVKIVGGIEAIRHSWPSMAFVKFNYKFNTSTSTRKNSVEESNSACGGTLLDQTTVITAAHCIPQEVYSYQLSQFIKVEPNSFHKTVATAYKIYLGAHDLDDVRKKISSKTTVEAEVTSLHVHKGYNESNILNDIAIIKLAKPVQFNKFIQPACLPHSKVKVFPTKPNLESYAVGWGTLSFGASSMSSTLQNVNLTIYAGSSCKKVSPSVTKDWSRQICAGEIAGGKDTCQGDSGGPIFVKDNVNGKEKFVLVGLTSYGDGCALKDLPGIYTRVSFYMNWIQNLMDNNPDNGKLEKEMNVQQSVSSSTSTFPTTTTTTTTTNTTTKAQSSSKKRRSTQTRKTSRIVTPILTNTTTTTTTTTSTSTTTTTSISLSNLVKNDNIKMICENGATNSDCYECGQFFIAPNVRIVGGKEAIRHGWPSMAFVHFNYTFDSIDPKTKIAKPEVSSSLCGGTLLDRKTVITAAHCILKEVFSSNDDSSYKVKANKYHKKAEHAYKLYFGVHDINNVLKHTPTNITVGIEADSIHVHEGYSTESALNDIAIIKLSRPVEYNRFIQPSCLPNPKINIY</sequence>